<reference evidence="2 3" key="1">
    <citation type="submission" date="2018-04" db="EMBL/GenBank/DDBJ databases">
        <title>WGS assembly of Panicum hallii var. hallii HAL2.</title>
        <authorList>
            <person name="Lovell J."/>
            <person name="Jenkins J."/>
            <person name="Lowry D."/>
            <person name="Mamidi S."/>
            <person name="Sreedasyam A."/>
            <person name="Weng X."/>
            <person name="Barry K."/>
            <person name="Bonette J."/>
            <person name="Campitelli B."/>
            <person name="Daum C."/>
            <person name="Gordon S."/>
            <person name="Gould B."/>
            <person name="Lipzen A."/>
            <person name="MacQueen A."/>
            <person name="Palacio-Mejia J."/>
            <person name="Plott C."/>
            <person name="Shakirov E."/>
            <person name="Shu S."/>
            <person name="Yoshinaga Y."/>
            <person name="Zane M."/>
            <person name="Rokhsar D."/>
            <person name="Grimwood J."/>
            <person name="Schmutz J."/>
            <person name="Juenger T."/>
        </authorList>
    </citation>
    <scope>NUCLEOTIDE SEQUENCE [LARGE SCALE GENOMIC DNA]</scope>
    <source>
        <strain evidence="3">cv. HAL2</strain>
    </source>
</reference>
<protein>
    <recommendedName>
        <fullName evidence="1">F-box domain-containing protein</fullName>
    </recommendedName>
</protein>
<dbReference type="EMBL" id="CM009750">
    <property type="protein sequence ID" value="PUZ72391.1"/>
    <property type="molecule type" value="Genomic_DNA"/>
</dbReference>
<evidence type="ECO:0000259" key="1">
    <source>
        <dbReference type="PROSITE" id="PS50181"/>
    </source>
</evidence>
<dbReference type="AlphaFoldDB" id="A0A2T7EX31"/>
<dbReference type="Gramene" id="PUZ72391">
    <property type="protein sequence ID" value="PUZ72391"/>
    <property type="gene ID" value="GQ55_2G390600"/>
</dbReference>
<dbReference type="Gene3D" id="1.20.1280.50">
    <property type="match status" value="1"/>
</dbReference>
<dbReference type="OrthoDB" id="604899at2759"/>
<dbReference type="PANTHER" id="PTHR34709:SF70">
    <property type="entry name" value="F-BOX DOMAIN-CONTAINING PROTEIN"/>
    <property type="match status" value="1"/>
</dbReference>
<dbReference type="InterPro" id="IPR055312">
    <property type="entry name" value="FBL15-like"/>
</dbReference>
<feature type="domain" description="F-box" evidence="1">
    <location>
        <begin position="14"/>
        <end position="47"/>
    </location>
</feature>
<dbReference type="Pfam" id="PF00646">
    <property type="entry name" value="F-box"/>
    <property type="match status" value="1"/>
</dbReference>
<organism evidence="2 3">
    <name type="scientific">Panicum hallii var. hallii</name>
    <dbReference type="NCBI Taxonomy" id="1504633"/>
    <lineage>
        <taxon>Eukaryota</taxon>
        <taxon>Viridiplantae</taxon>
        <taxon>Streptophyta</taxon>
        <taxon>Embryophyta</taxon>
        <taxon>Tracheophyta</taxon>
        <taxon>Spermatophyta</taxon>
        <taxon>Magnoliopsida</taxon>
        <taxon>Liliopsida</taxon>
        <taxon>Poales</taxon>
        <taxon>Poaceae</taxon>
        <taxon>PACMAD clade</taxon>
        <taxon>Panicoideae</taxon>
        <taxon>Panicodae</taxon>
        <taxon>Paniceae</taxon>
        <taxon>Panicinae</taxon>
        <taxon>Panicum</taxon>
        <taxon>Panicum sect. Panicum</taxon>
    </lineage>
</organism>
<proteinExistence type="predicted"/>
<sequence length="541" mass="59971">MAGSRNRKVAVGGDDRLSDLPEGILEHVLSFLPAADAVRSSVLSRRWLRAWAHAPALNLSDELLRDRFLGFAREVLERYGAPDVPALDVTLGCESNLGPATAAWLRDAMGRVVESISVSVTAPGALYQLTLPRGLRAKSISLRLSGVTSEYGPLVLPEPGAPTSFGALEELSLSRVRLRERVRPLGEFLSSCCPGLRKLRLTKVSGELRRAPLVLHLDMLEELVVDHVERFNKLQVVSANLRVLGVLSSFESMSQWRIDTVVEISAPRLEAVGWSGFLPKHLSFLHGSHCIRRLSGLRFYLSWNLSTSAVRLLEMCSSADHLSVCIDIPDVTPSMLIREKLENVPHLPNIRVLSLQLATILRFIAIGCSIAPIIFSLLRLCPNLTRLHIDLSMLNPFLYLMVPDIDDDTEVKKPSQSSGSNPWKACGDQQQLGMLREIRISGFMGTDLEMELVDILFGVVAARPAIERISLSLFPQLRQGIDDSPVCGVGATLSAFKRMMSSPRVLRHMDSIVAKMKDRFPLVGGYWETVPRKELTWIRAR</sequence>
<dbReference type="PROSITE" id="PS50181">
    <property type="entry name" value="FBOX"/>
    <property type="match status" value="1"/>
</dbReference>
<dbReference type="InterPro" id="IPR036047">
    <property type="entry name" value="F-box-like_dom_sf"/>
</dbReference>
<gene>
    <name evidence="2" type="ORF">GQ55_2G390600</name>
</gene>
<keyword evidence="3" id="KW-1185">Reference proteome</keyword>
<dbReference type="Gene3D" id="3.80.10.10">
    <property type="entry name" value="Ribonuclease Inhibitor"/>
    <property type="match status" value="1"/>
</dbReference>
<accession>A0A2T7EX31</accession>
<dbReference type="InterPro" id="IPR032675">
    <property type="entry name" value="LRR_dom_sf"/>
</dbReference>
<evidence type="ECO:0000313" key="2">
    <source>
        <dbReference type="EMBL" id="PUZ72391.1"/>
    </source>
</evidence>
<name>A0A2T7EX31_9POAL</name>
<dbReference type="Proteomes" id="UP000244336">
    <property type="component" value="Chromosome 2"/>
</dbReference>
<dbReference type="SUPFAM" id="SSF52047">
    <property type="entry name" value="RNI-like"/>
    <property type="match status" value="1"/>
</dbReference>
<dbReference type="InterPro" id="IPR053781">
    <property type="entry name" value="F-box_AtFBL13-like"/>
</dbReference>
<dbReference type="PANTHER" id="PTHR34709">
    <property type="entry name" value="OS10G0396666 PROTEIN"/>
    <property type="match status" value="1"/>
</dbReference>
<dbReference type="InterPro" id="IPR001810">
    <property type="entry name" value="F-box_dom"/>
</dbReference>
<dbReference type="SUPFAM" id="SSF81383">
    <property type="entry name" value="F-box domain"/>
    <property type="match status" value="1"/>
</dbReference>
<dbReference type="CDD" id="cd22160">
    <property type="entry name" value="F-box_AtFBL13-like"/>
    <property type="match status" value="1"/>
</dbReference>
<evidence type="ECO:0000313" key="3">
    <source>
        <dbReference type="Proteomes" id="UP000244336"/>
    </source>
</evidence>